<reference evidence="2 3" key="1">
    <citation type="journal article" date="2011" name="J. Gen. Appl. Microbiol.">
        <title>Draft genome sequencing of the enigmatic yeast Saitoella complicata.</title>
        <authorList>
            <person name="Nishida H."/>
            <person name="Hamamoto M."/>
            <person name="Sugiyama J."/>
        </authorList>
    </citation>
    <scope>NUCLEOTIDE SEQUENCE [LARGE SCALE GENOMIC DNA]</scope>
    <source>
        <strain evidence="2 3">NRRL Y-17804</strain>
    </source>
</reference>
<sequence length="225" mass="25369">MRTWKAATLTAVCNILDTARLRPPPRVAEDVRETTATKPPRTQQTSKRIIEVPDEPTPVDLDITIDSFTAMLTVTREPEVKYAQAPFIVDSIKHWADVEVELTEAVLEELWDDRDLPGAVNVERLSPKPEWQALINVDSHYSLPKSLYQSDDDSQAPLHSSQVRKWCQTARPRRPKSATVAHLQNIEPGFEGDPAKYDKLAALRGFQARWMCSKQITKAAAMKAI</sequence>
<dbReference type="Proteomes" id="UP000033140">
    <property type="component" value="Unassembled WGS sequence"/>
</dbReference>
<dbReference type="AlphaFoldDB" id="A0A0E9NHY0"/>
<name>A0A0E9NHY0_SAICN</name>
<comment type="caution">
    <text evidence="2">The sequence shown here is derived from an EMBL/GenBank/DDBJ whole genome shotgun (WGS) entry which is preliminary data.</text>
</comment>
<evidence type="ECO:0000313" key="3">
    <source>
        <dbReference type="Proteomes" id="UP000033140"/>
    </source>
</evidence>
<keyword evidence="3" id="KW-1185">Reference proteome</keyword>
<gene>
    <name evidence="2" type="ORF">G7K_3622-t1</name>
</gene>
<reference evidence="2 3" key="3">
    <citation type="journal article" date="2015" name="Genome Announc.">
        <title>Draft Genome Sequence of the Archiascomycetous Yeast Saitoella complicata.</title>
        <authorList>
            <person name="Yamauchi K."/>
            <person name="Kondo S."/>
            <person name="Hamamoto M."/>
            <person name="Takahashi Y."/>
            <person name="Ogura Y."/>
            <person name="Hayashi T."/>
            <person name="Nishida H."/>
        </authorList>
    </citation>
    <scope>NUCLEOTIDE SEQUENCE [LARGE SCALE GENOMIC DNA]</scope>
    <source>
        <strain evidence="2 3">NRRL Y-17804</strain>
    </source>
</reference>
<feature type="region of interest" description="Disordered" evidence="1">
    <location>
        <begin position="24"/>
        <end position="46"/>
    </location>
</feature>
<proteinExistence type="predicted"/>
<dbReference type="EMBL" id="BACD03000023">
    <property type="protein sequence ID" value="GAO49472.1"/>
    <property type="molecule type" value="Genomic_DNA"/>
</dbReference>
<reference evidence="2 3" key="2">
    <citation type="journal article" date="2014" name="J. Gen. Appl. Microbiol.">
        <title>The early diverging ascomycetous budding yeast Saitoella complicata has three histone deacetylases belonging to the Clr6, Hos2, and Rpd3 lineages.</title>
        <authorList>
            <person name="Nishida H."/>
            <person name="Matsumoto T."/>
            <person name="Kondo S."/>
            <person name="Hamamoto M."/>
            <person name="Yoshikawa H."/>
        </authorList>
    </citation>
    <scope>NUCLEOTIDE SEQUENCE [LARGE SCALE GENOMIC DNA]</scope>
    <source>
        <strain evidence="2 3">NRRL Y-17804</strain>
    </source>
</reference>
<evidence type="ECO:0000313" key="2">
    <source>
        <dbReference type="EMBL" id="GAO49472.1"/>
    </source>
</evidence>
<protein>
    <submittedName>
        <fullName evidence="2">Uncharacterized protein</fullName>
    </submittedName>
</protein>
<organism evidence="2 3">
    <name type="scientific">Saitoella complicata (strain BCRC 22490 / CBS 7301 / JCM 7358 / NBRC 10748 / NRRL Y-17804)</name>
    <dbReference type="NCBI Taxonomy" id="698492"/>
    <lineage>
        <taxon>Eukaryota</taxon>
        <taxon>Fungi</taxon>
        <taxon>Dikarya</taxon>
        <taxon>Ascomycota</taxon>
        <taxon>Taphrinomycotina</taxon>
        <taxon>Taphrinomycotina incertae sedis</taxon>
        <taxon>Saitoella</taxon>
    </lineage>
</organism>
<feature type="compositionally biased region" description="Polar residues" evidence="1">
    <location>
        <begin position="36"/>
        <end position="46"/>
    </location>
</feature>
<evidence type="ECO:0000256" key="1">
    <source>
        <dbReference type="SAM" id="MobiDB-lite"/>
    </source>
</evidence>
<accession>A0A0E9NHY0</accession>